<dbReference type="InterPro" id="IPR002885">
    <property type="entry name" value="PPR_rpt"/>
</dbReference>
<dbReference type="EMBL" id="SZYD01000004">
    <property type="protein sequence ID" value="KAD6453564.1"/>
    <property type="molecule type" value="Genomic_DNA"/>
</dbReference>
<proteinExistence type="predicted"/>
<dbReference type="AlphaFoldDB" id="A0A5N6PFT7"/>
<evidence type="ECO:0000313" key="3">
    <source>
        <dbReference type="EMBL" id="KAD6453564.1"/>
    </source>
</evidence>
<dbReference type="Proteomes" id="UP000326396">
    <property type="component" value="Linkage Group LG12"/>
</dbReference>
<comment type="caution">
    <text evidence="3">The sequence shown here is derived from an EMBL/GenBank/DDBJ whole genome shotgun (WGS) entry which is preliminary data.</text>
</comment>
<sequence>MLVTKVTAFLNHPLTVKQLKHLHALILINGLNYLEPMIITQIVNRPSNHSQAGIRYLRSLIRYFKQPNVVARTSVIQFWYQHGEFQEALDEYLFMQRVGLLPCSSVVALAINVCTRLGNRVGGIRLHGQVYGYGFYGDVHVGTALVGFYLKVDDMETAKKVIDEMSERNAPSCVIYRYLESGNLTIAEHVFSEMGDKDIDSWNLMVSWYTRTGDMEKAIATFGLMPVKTSSSWTAMISGYVDLGNMEIARNFYDVMPEQNVVSCMKMIDGYSNSGAVESAREIFNGMDAKDHMLYNAMITCYAQNESSNLIFGSWIHETLMKQVRIKMDDDVAVALIELYAKCGRLDKAYGLFHGLQKKPAGVYTILILACSRNGWRHDAIKLFEEMLEANICPNLLTFRGFLSSLNFADSVQENYHGFSNVNPLAISGPLNPYRHGGPLNIGLGSVKLPGVNSTSYLACSSLQEALTMGPGFDKATMVLQLASPFPYLGQVIWLSYKVTRTSGSVSGAH</sequence>
<evidence type="ECO:0000313" key="4">
    <source>
        <dbReference type="Proteomes" id="UP000326396"/>
    </source>
</evidence>
<keyword evidence="4" id="KW-1185">Reference proteome</keyword>
<feature type="repeat" description="PPR" evidence="2">
    <location>
        <begin position="360"/>
        <end position="394"/>
    </location>
</feature>
<evidence type="ECO:0008006" key="5">
    <source>
        <dbReference type="Google" id="ProtNLM"/>
    </source>
</evidence>
<dbReference type="GO" id="GO:0003723">
    <property type="term" value="F:RNA binding"/>
    <property type="evidence" value="ECO:0007669"/>
    <property type="project" value="InterPro"/>
</dbReference>
<feature type="repeat" description="PPR" evidence="2">
    <location>
        <begin position="229"/>
        <end position="263"/>
    </location>
</feature>
<dbReference type="Gene3D" id="1.25.40.10">
    <property type="entry name" value="Tetratricopeptide repeat domain"/>
    <property type="match status" value="4"/>
</dbReference>
<gene>
    <name evidence="3" type="ORF">E3N88_08269</name>
</gene>
<name>A0A5N6PFT7_9ASTR</name>
<dbReference type="Pfam" id="PF01535">
    <property type="entry name" value="PPR"/>
    <property type="match status" value="6"/>
</dbReference>
<dbReference type="InterPro" id="IPR011990">
    <property type="entry name" value="TPR-like_helical_dom_sf"/>
</dbReference>
<dbReference type="PANTHER" id="PTHR47926:SF359">
    <property type="entry name" value="PENTACOTRIPEPTIDE-REPEAT REGION OF PRORP DOMAIN-CONTAINING PROTEIN"/>
    <property type="match status" value="1"/>
</dbReference>
<evidence type="ECO:0000256" key="2">
    <source>
        <dbReference type="PROSITE-ProRule" id="PRU00708"/>
    </source>
</evidence>
<dbReference type="PROSITE" id="PS51375">
    <property type="entry name" value="PPR"/>
    <property type="match status" value="2"/>
</dbReference>
<reference evidence="3 4" key="1">
    <citation type="submission" date="2019-05" db="EMBL/GenBank/DDBJ databases">
        <title>Mikania micrantha, genome provides insights into the molecular mechanism of rapid growth.</title>
        <authorList>
            <person name="Liu B."/>
        </authorList>
    </citation>
    <scope>NUCLEOTIDE SEQUENCE [LARGE SCALE GENOMIC DNA]</scope>
    <source>
        <strain evidence="3">NLD-2019</strain>
        <tissue evidence="3">Leaf</tissue>
    </source>
</reference>
<dbReference type="InterPro" id="IPR046960">
    <property type="entry name" value="PPR_At4g14850-like_plant"/>
</dbReference>
<dbReference type="NCBIfam" id="TIGR00756">
    <property type="entry name" value="PPR"/>
    <property type="match status" value="3"/>
</dbReference>
<keyword evidence="1" id="KW-0677">Repeat</keyword>
<evidence type="ECO:0000256" key="1">
    <source>
        <dbReference type="ARBA" id="ARBA00022737"/>
    </source>
</evidence>
<dbReference type="OrthoDB" id="185373at2759"/>
<organism evidence="3 4">
    <name type="scientific">Mikania micrantha</name>
    <name type="common">bitter vine</name>
    <dbReference type="NCBI Taxonomy" id="192012"/>
    <lineage>
        <taxon>Eukaryota</taxon>
        <taxon>Viridiplantae</taxon>
        <taxon>Streptophyta</taxon>
        <taxon>Embryophyta</taxon>
        <taxon>Tracheophyta</taxon>
        <taxon>Spermatophyta</taxon>
        <taxon>Magnoliopsida</taxon>
        <taxon>eudicotyledons</taxon>
        <taxon>Gunneridae</taxon>
        <taxon>Pentapetalae</taxon>
        <taxon>asterids</taxon>
        <taxon>campanulids</taxon>
        <taxon>Asterales</taxon>
        <taxon>Asteraceae</taxon>
        <taxon>Asteroideae</taxon>
        <taxon>Heliantheae alliance</taxon>
        <taxon>Eupatorieae</taxon>
        <taxon>Mikania</taxon>
    </lineage>
</organism>
<accession>A0A5N6PFT7</accession>
<protein>
    <recommendedName>
        <fullName evidence="5">Pentacotripeptide-repeat region of PRORP domain-containing protein</fullName>
    </recommendedName>
</protein>
<dbReference type="GO" id="GO:0009451">
    <property type="term" value="P:RNA modification"/>
    <property type="evidence" value="ECO:0007669"/>
    <property type="project" value="InterPro"/>
</dbReference>
<dbReference type="PANTHER" id="PTHR47926">
    <property type="entry name" value="PENTATRICOPEPTIDE REPEAT-CONTAINING PROTEIN"/>
    <property type="match status" value="1"/>
</dbReference>